<protein>
    <recommendedName>
        <fullName evidence="3">Protein TsetseEP domain-containing protein</fullName>
    </recommendedName>
</protein>
<reference evidence="1 2" key="2">
    <citation type="journal article" date="2010" name="Nucleic Acids Res.">
        <title>BeetleBase in 2010: revisions to provide comprehensive genomic information for Tribolium castaneum.</title>
        <authorList>
            <person name="Kim H.S."/>
            <person name="Murphy T."/>
            <person name="Xia J."/>
            <person name="Caragea D."/>
            <person name="Park Y."/>
            <person name="Beeman R.W."/>
            <person name="Lorenzen M.D."/>
            <person name="Butcher S."/>
            <person name="Manak J.R."/>
            <person name="Brown S.J."/>
        </authorList>
    </citation>
    <scope>GENOME REANNOTATION</scope>
    <source>
        <strain evidence="1 2">Georgia GA2</strain>
    </source>
</reference>
<dbReference type="OrthoDB" id="6715467at2759"/>
<evidence type="ECO:0000313" key="1">
    <source>
        <dbReference type="EMBL" id="KYB29387.1"/>
    </source>
</evidence>
<organism evidence="1 2">
    <name type="scientific">Tribolium castaneum</name>
    <name type="common">Red flour beetle</name>
    <dbReference type="NCBI Taxonomy" id="7070"/>
    <lineage>
        <taxon>Eukaryota</taxon>
        <taxon>Metazoa</taxon>
        <taxon>Ecdysozoa</taxon>
        <taxon>Arthropoda</taxon>
        <taxon>Hexapoda</taxon>
        <taxon>Insecta</taxon>
        <taxon>Pterygota</taxon>
        <taxon>Neoptera</taxon>
        <taxon>Endopterygota</taxon>
        <taxon>Coleoptera</taxon>
        <taxon>Polyphaga</taxon>
        <taxon>Cucujiformia</taxon>
        <taxon>Tenebrionidae</taxon>
        <taxon>Tenebrionidae incertae sedis</taxon>
        <taxon>Tribolium</taxon>
    </lineage>
</organism>
<accession>A0A139WNE4</accession>
<keyword evidence="2" id="KW-1185">Reference proteome</keyword>
<reference evidence="1 2" key="1">
    <citation type="journal article" date="2008" name="Nature">
        <title>The genome of the model beetle and pest Tribolium castaneum.</title>
        <authorList>
            <consortium name="Tribolium Genome Sequencing Consortium"/>
            <person name="Richards S."/>
            <person name="Gibbs R.A."/>
            <person name="Weinstock G.M."/>
            <person name="Brown S.J."/>
            <person name="Denell R."/>
            <person name="Beeman R.W."/>
            <person name="Gibbs R."/>
            <person name="Beeman R.W."/>
            <person name="Brown S.J."/>
            <person name="Bucher G."/>
            <person name="Friedrich M."/>
            <person name="Grimmelikhuijzen C.J."/>
            <person name="Klingler M."/>
            <person name="Lorenzen M."/>
            <person name="Richards S."/>
            <person name="Roth S."/>
            <person name="Schroder R."/>
            <person name="Tautz D."/>
            <person name="Zdobnov E.M."/>
            <person name="Muzny D."/>
            <person name="Gibbs R.A."/>
            <person name="Weinstock G.M."/>
            <person name="Attaway T."/>
            <person name="Bell S."/>
            <person name="Buhay C.J."/>
            <person name="Chandrabose M.N."/>
            <person name="Chavez D."/>
            <person name="Clerk-Blankenburg K.P."/>
            <person name="Cree A."/>
            <person name="Dao M."/>
            <person name="Davis C."/>
            <person name="Chacko J."/>
            <person name="Dinh H."/>
            <person name="Dugan-Rocha S."/>
            <person name="Fowler G."/>
            <person name="Garner T.T."/>
            <person name="Garnes J."/>
            <person name="Gnirke A."/>
            <person name="Hawes A."/>
            <person name="Hernandez J."/>
            <person name="Hines S."/>
            <person name="Holder M."/>
            <person name="Hume J."/>
            <person name="Jhangiani S.N."/>
            <person name="Joshi V."/>
            <person name="Khan Z.M."/>
            <person name="Jackson L."/>
            <person name="Kovar C."/>
            <person name="Kowis A."/>
            <person name="Lee S."/>
            <person name="Lewis L.R."/>
            <person name="Margolis J."/>
            <person name="Morgan M."/>
            <person name="Nazareth L.V."/>
            <person name="Nguyen N."/>
            <person name="Okwuonu G."/>
            <person name="Parker D."/>
            <person name="Richards S."/>
            <person name="Ruiz S.J."/>
            <person name="Santibanez J."/>
            <person name="Savard J."/>
            <person name="Scherer S.E."/>
            <person name="Schneider B."/>
            <person name="Sodergren E."/>
            <person name="Tautz D."/>
            <person name="Vattahil S."/>
            <person name="Villasana D."/>
            <person name="White C.S."/>
            <person name="Wright R."/>
            <person name="Park Y."/>
            <person name="Beeman R.W."/>
            <person name="Lord J."/>
            <person name="Oppert B."/>
            <person name="Lorenzen M."/>
            <person name="Brown S."/>
            <person name="Wang L."/>
            <person name="Savard J."/>
            <person name="Tautz D."/>
            <person name="Richards S."/>
            <person name="Weinstock G."/>
            <person name="Gibbs R.A."/>
            <person name="Liu Y."/>
            <person name="Worley K."/>
            <person name="Weinstock G."/>
            <person name="Elsik C.G."/>
            <person name="Reese J.T."/>
            <person name="Elhaik E."/>
            <person name="Landan G."/>
            <person name="Graur D."/>
            <person name="Arensburger P."/>
            <person name="Atkinson P."/>
            <person name="Beeman R.W."/>
            <person name="Beidler J."/>
            <person name="Brown S.J."/>
            <person name="Demuth J.P."/>
            <person name="Drury D.W."/>
            <person name="Du Y.Z."/>
            <person name="Fujiwara H."/>
            <person name="Lorenzen M."/>
            <person name="Maselli V."/>
            <person name="Osanai M."/>
            <person name="Park Y."/>
            <person name="Robertson H.M."/>
            <person name="Tu Z."/>
            <person name="Wang J.J."/>
            <person name="Wang S."/>
            <person name="Richards S."/>
            <person name="Song H."/>
            <person name="Zhang L."/>
            <person name="Sodergren E."/>
            <person name="Werner D."/>
            <person name="Stanke M."/>
            <person name="Morgenstern B."/>
            <person name="Solovyev V."/>
            <person name="Kosarev P."/>
            <person name="Brown G."/>
            <person name="Chen H.C."/>
            <person name="Ermolaeva O."/>
            <person name="Hlavina W."/>
            <person name="Kapustin Y."/>
            <person name="Kiryutin B."/>
            <person name="Kitts P."/>
            <person name="Maglott D."/>
            <person name="Pruitt K."/>
            <person name="Sapojnikov V."/>
            <person name="Souvorov A."/>
            <person name="Mackey A.J."/>
            <person name="Waterhouse R.M."/>
            <person name="Wyder S."/>
            <person name="Zdobnov E.M."/>
            <person name="Zdobnov E.M."/>
            <person name="Wyder S."/>
            <person name="Kriventseva E.V."/>
            <person name="Kadowaki T."/>
            <person name="Bork P."/>
            <person name="Aranda M."/>
            <person name="Bao R."/>
            <person name="Beermann A."/>
            <person name="Berns N."/>
            <person name="Bolognesi R."/>
            <person name="Bonneton F."/>
            <person name="Bopp D."/>
            <person name="Brown S.J."/>
            <person name="Bucher G."/>
            <person name="Butts T."/>
            <person name="Chaumot A."/>
            <person name="Denell R.E."/>
            <person name="Ferrier D.E."/>
            <person name="Friedrich M."/>
            <person name="Gordon C.M."/>
            <person name="Jindra M."/>
            <person name="Klingler M."/>
            <person name="Lan Q."/>
            <person name="Lattorff H.M."/>
            <person name="Laudet V."/>
            <person name="von Levetsow C."/>
            <person name="Liu Z."/>
            <person name="Lutz R."/>
            <person name="Lynch J.A."/>
            <person name="da Fonseca R.N."/>
            <person name="Posnien N."/>
            <person name="Reuter R."/>
            <person name="Roth S."/>
            <person name="Savard J."/>
            <person name="Schinko J.B."/>
            <person name="Schmitt C."/>
            <person name="Schoppmeier M."/>
            <person name="Schroder R."/>
            <person name="Shippy T.D."/>
            <person name="Simonnet F."/>
            <person name="Marques-Souza H."/>
            <person name="Tautz D."/>
            <person name="Tomoyasu Y."/>
            <person name="Trauner J."/>
            <person name="Van der Zee M."/>
            <person name="Vervoort M."/>
            <person name="Wittkopp N."/>
            <person name="Wimmer E.A."/>
            <person name="Yang X."/>
            <person name="Jones A.K."/>
            <person name="Sattelle D.B."/>
            <person name="Ebert P.R."/>
            <person name="Nelson D."/>
            <person name="Scott J.G."/>
            <person name="Beeman R.W."/>
            <person name="Muthukrishnan S."/>
            <person name="Kramer K.J."/>
            <person name="Arakane Y."/>
            <person name="Beeman R.W."/>
            <person name="Zhu Q."/>
            <person name="Hogenkamp D."/>
            <person name="Dixit R."/>
            <person name="Oppert B."/>
            <person name="Jiang H."/>
            <person name="Zou Z."/>
            <person name="Marshall J."/>
            <person name="Elpidina E."/>
            <person name="Vinokurov K."/>
            <person name="Oppert C."/>
            <person name="Zou Z."/>
            <person name="Evans J."/>
            <person name="Lu Z."/>
            <person name="Zhao P."/>
            <person name="Sumathipala N."/>
            <person name="Altincicek B."/>
            <person name="Vilcinskas A."/>
            <person name="Williams M."/>
            <person name="Hultmark D."/>
            <person name="Hetru C."/>
            <person name="Jiang H."/>
            <person name="Grimmelikhuijzen C.J."/>
            <person name="Hauser F."/>
            <person name="Cazzamali G."/>
            <person name="Williamson M."/>
            <person name="Park Y."/>
            <person name="Li B."/>
            <person name="Tanaka Y."/>
            <person name="Predel R."/>
            <person name="Neupert S."/>
            <person name="Schachtner J."/>
            <person name="Verleyen P."/>
            <person name="Raible F."/>
            <person name="Bork P."/>
            <person name="Friedrich M."/>
            <person name="Walden K.K."/>
            <person name="Robertson H.M."/>
            <person name="Angeli S."/>
            <person name="Foret S."/>
            <person name="Bucher G."/>
            <person name="Schuetz S."/>
            <person name="Maleszka R."/>
            <person name="Wimmer E.A."/>
            <person name="Beeman R.W."/>
            <person name="Lorenzen M."/>
            <person name="Tomoyasu Y."/>
            <person name="Miller S.C."/>
            <person name="Grossmann D."/>
            <person name="Bucher G."/>
        </authorList>
    </citation>
    <scope>NUCLEOTIDE SEQUENCE [LARGE SCALE GENOMIC DNA]</scope>
    <source>
        <strain evidence="1 2">Georgia GA2</strain>
    </source>
</reference>
<name>A0A139WNE4_TRICA</name>
<dbReference type="OMA" id="ECATDIS"/>
<proteinExistence type="predicted"/>
<dbReference type="KEGG" id="tca:103312154"/>
<dbReference type="Proteomes" id="UP000007266">
    <property type="component" value="Linkage group 2"/>
</dbReference>
<dbReference type="InParanoid" id="A0A139WNE4"/>
<sequence>MFKQVLVLYSFVLITQISSFTLVNLHAPIDDAKALLQNLSELALGNILVAHDQINDLGSNLAAFSTDVIFKSELDIQEETQAIDEEISNFKSLADAVNKNISECLDGNEDKLKKLPETFRKQIRECVAGVQKESDSLLSKVFYNIDIMMNVVHDLNFQLGQCADDDNSCISAVVDKINEAMENIPLKIKVEINSASDQVELYQAKIQQCADSGVAGYVENVTDIMSDVTVCVNEIIS</sequence>
<dbReference type="AlphaFoldDB" id="A0A139WNE4"/>
<gene>
    <name evidence="1" type="primary">AUGUSTUS-3.0.2_32230</name>
    <name evidence="1" type="ORF">TcasGA2_TC032230</name>
</gene>
<dbReference type="EMBL" id="KQ971312">
    <property type="protein sequence ID" value="KYB29387.1"/>
    <property type="molecule type" value="Genomic_DNA"/>
</dbReference>
<evidence type="ECO:0008006" key="3">
    <source>
        <dbReference type="Google" id="ProtNLM"/>
    </source>
</evidence>
<evidence type="ECO:0000313" key="2">
    <source>
        <dbReference type="Proteomes" id="UP000007266"/>
    </source>
</evidence>